<dbReference type="InterPro" id="IPR003869">
    <property type="entry name" value="Polysac_CapD-like"/>
</dbReference>
<dbReference type="Pfam" id="PF13727">
    <property type="entry name" value="CoA_binding_3"/>
    <property type="match status" value="1"/>
</dbReference>
<evidence type="ECO:0000313" key="5">
    <source>
        <dbReference type="Proteomes" id="UP000000442"/>
    </source>
</evidence>
<feature type="transmembrane region" description="Helical" evidence="2">
    <location>
        <begin position="108"/>
        <end position="131"/>
    </location>
</feature>
<dbReference type="Gene3D" id="3.40.50.720">
    <property type="entry name" value="NAD(P)-binding Rossmann-like Domain"/>
    <property type="match status" value="2"/>
</dbReference>
<evidence type="ECO:0000259" key="3">
    <source>
        <dbReference type="Pfam" id="PF02719"/>
    </source>
</evidence>
<gene>
    <name evidence="4" type="primary">capD2</name>
    <name evidence="4" type="ordered locus">HRM2_29760</name>
</gene>
<comment type="similarity">
    <text evidence="1">Belongs to the polysaccharide synthase family.</text>
</comment>
<evidence type="ECO:0000256" key="1">
    <source>
        <dbReference type="ARBA" id="ARBA00007430"/>
    </source>
</evidence>
<reference evidence="4 5" key="1">
    <citation type="journal article" date="2009" name="Environ. Microbiol.">
        <title>Genome sequence of Desulfobacterium autotrophicum HRM2, a marine sulfate reducer oxidizing organic carbon completely to carbon dioxide.</title>
        <authorList>
            <person name="Strittmatter A.W."/>
            <person name="Liesegang H."/>
            <person name="Rabus R."/>
            <person name="Decker I."/>
            <person name="Amann J."/>
            <person name="Andres S."/>
            <person name="Henne A."/>
            <person name="Fricke W.F."/>
            <person name="Martinez-Arias R."/>
            <person name="Bartels D."/>
            <person name="Goesmann A."/>
            <person name="Krause L."/>
            <person name="Puehler A."/>
            <person name="Klenk H.P."/>
            <person name="Richter M."/>
            <person name="Schuler M."/>
            <person name="Gloeckner F.O."/>
            <person name="Meyerdierks A."/>
            <person name="Gottschalk G."/>
            <person name="Amann R."/>
        </authorList>
    </citation>
    <scope>NUCLEOTIDE SEQUENCE [LARGE SCALE GENOMIC DNA]</scope>
    <source>
        <strain evidence="5">ATCC 43914 / DSM 3382 / HRM2</strain>
    </source>
</reference>
<dbReference type="Proteomes" id="UP000000442">
    <property type="component" value="Chromosome"/>
</dbReference>
<dbReference type="Pfam" id="PF02719">
    <property type="entry name" value="Polysacc_synt_2"/>
    <property type="match status" value="1"/>
</dbReference>
<dbReference type="PANTHER" id="PTHR43318">
    <property type="entry name" value="UDP-N-ACETYLGLUCOSAMINE 4,6-DEHYDRATASE"/>
    <property type="match status" value="1"/>
</dbReference>
<organism evidence="4 5">
    <name type="scientific">Desulforapulum autotrophicum (strain ATCC 43914 / DSM 3382 / VKM B-1955 / HRM2)</name>
    <name type="common">Desulfobacterium autotrophicum</name>
    <dbReference type="NCBI Taxonomy" id="177437"/>
    <lineage>
        <taxon>Bacteria</taxon>
        <taxon>Pseudomonadati</taxon>
        <taxon>Thermodesulfobacteriota</taxon>
        <taxon>Desulfobacteria</taxon>
        <taxon>Desulfobacterales</taxon>
        <taxon>Desulfobacteraceae</taxon>
        <taxon>Desulforapulum</taxon>
    </lineage>
</organism>
<feature type="transmembrane region" description="Helical" evidence="2">
    <location>
        <begin position="12"/>
        <end position="35"/>
    </location>
</feature>
<dbReference type="InterPro" id="IPR051203">
    <property type="entry name" value="Polysaccharide_Synthase-Rel"/>
</dbReference>
<keyword evidence="2" id="KW-0812">Transmembrane</keyword>
<accession>C0QK33</accession>
<dbReference type="CDD" id="cd05237">
    <property type="entry name" value="UDP_invert_4-6DH_SDR_e"/>
    <property type="match status" value="1"/>
</dbReference>
<feature type="transmembrane region" description="Helical" evidence="2">
    <location>
        <begin position="47"/>
        <end position="69"/>
    </location>
</feature>
<feature type="domain" description="Polysaccharide biosynthesis protein CapD-like" evidence="3">
    <location>
        <begin position="306"/>
        <end position="590"/>
    </location>
</feature>
<evidence type="ECO:0000256" key="2">
    <source>
        <dbReference type="SAM" id="Phobius"/>
    </source>
</evidence>
<evidence type="ECO:0000313" key="4">
    <source>
        <dbReference type="EMBL" id="ACN16059.1"/>
    </source>
</evidence>
<dbReference type="KEGG" id="dat:HRM2_29760"/>
<keyword evidence="5" id="KW-1185">Reference proteome</keyword>
<sequence length="643" mass="71680">MKNSESPSFHRNLIIVFLVDAFLAVCAIVLAYMIRFEFNVPDIMKSGLVQSVALVLVVKMPVFYAFNMYRGMWRYTSGSDVVNVIKASILSSLLIMALVLFVKNFGGFSRSVFAIDLCLTIFLLSGFRLCVKKYFEISAGNRFSMLTTIGTIIKDIFFRENGATKLLIIGAGSCGERIVREIIKNSMLKYKVVGFLDDNPKKIGKTIHGITVLNVIDSLEKVAKKVEATEVLIAIPTAEAFHMRRIIDICKDSGLKFKIIPDMGELINGNVSVSAIRDLSFRDLLGREPVRLDQGRIGEYLENQVILITGAGGSIGSELCRQICRFNPATLVLYDNAETPLYEIDHELKNYFKQVNIVPVLGDIRDRFQFSKALEAYSPVSVFHAAAYKHVPMLEIHPWEAVLNNIMGTVNVAECCKRLNVQRFVLMSTDKAVRPSSVMGASKRISEIFVQNQSTSFDHQTKFMIVRFGNVAGSAGSVVPLFKKQIRSGGPVTVTHPDVTRFFMTIPEACQLILQAGAMGKGGEIFILDMGRPVKIADMAADMIRLSGYQPGKDIAIKYIGLRPGEKMFEELVAENEVTLPTEHDKITVLNGSGYNMIKLNGKIDQLEQFALEQNCEMIFSLFEEILPGYRPYVENESAFPPN</sequence>
<proteinExistence type="inferred from homology"/>
<protein>
    <submittedName>
        <fullName evidence="4">CapD2</fullName>
    </submittedName>
</protein>
<dbReference type="SUPFAM" id="SSF51735">
    <property type="entry name" value="NAD(P)-binding Rossmann-fold domains"/>
    <property type="match status" value="2"/>
</dbReference>
<name>C0QK33_DESAH</name>
<dbReference type="PANTHER" id="PTHR43318:SF1">
    <property type="entry name" value="POLYSACCHARIDE BIOSYNTHESIS PROTEIN EPSC-RELATED"/>
    <property type="match status" value="1"/>
</dbReference>
<keyword evidence="2" id="KW-0472">Membrane</keyword>
<dbReference type="RefSeq" id="WP_015904821.1">
    <property type="nucleotide sequence ID" value="NC_012108.1"/>
</dbReference>
<feature type="transmembrane region" description="Helical" evidence="2">
    <location>
        <begin position="81"/>
        <end position="102"/>
    </location>
</feature>
<dbReference type="eggNOG" id="COG1086">
    <property type="taxonomic scope" value="Bacteria"/>
</dbReference>
<dbReference type="OrthoDB" id="9769113at2"/>
<dbReference type="AlphaFoldDB" id="C0QK33"/>
<dbReference type="HOGENOM" id="CLU_013560_5_0_7"/>
<keyword evidence="2" id="KW-1133">Transmembrane helix</keyword>
<dbReference type="InterPro" id="IPR036291">
    <property type="entry name" value="NAD(P)-bd_dom_sf"/>
</dbReference>
<dbReference type="EMBL" id="CP001087">
    <property type="protein sequence ID" value="ACN16059.1"/>
    <property type="molecule type" value="Genomic_DNA"/>
</dbReference>
<dbReference type="STRING" id="177437.HRM2_29760"/>